<feature type="region of interest" description="Disordered" evidence="1">
    <location>
        <begin position="323"/>
        <end position="343"/>
    </location>
</feature>
<protein>
    <submittedName>
        <fullName evidence="2">Uncharacterized protein</fullName>
    </submittedName>
</protein>
<dbReference type="Proteomes" id="UP000284605">
    <property type="component" value="Unassembled WGS sequence"/>
</dbReference>
<evidence type="ECO:0000313" key="3">
    <source>
        <dbReference type="Proteomes" id="UP000284605"/>
    </source>
</evidence>
<dbReference type="AlphaFoldDB" id="A0A418WHN9"/>
<comment type="caution">
    <text evidence="2">The sequence shown here is derived from an EMBL/GenBank/DDBJ whole genome shotgun (WGS) entry which is preliminary data.</text>
</comment>
<sequence>MPAVAYPPKAPAALLVLAERETPSVAYYFQARAQSPAVGELPVTIVTDDNPVDIPDGCLVVLCRVISTLWLDRLIEHRARLAGVALFLDDDIGACLDDPGLPPEYALRLARQFVRAAPKLAQLIDRVWVSTPALAQRLAAARPIVVPPRALAPGTPLLTVFYHGTAAHRAEFDFLHPVLAALQARRDDLMIELIGDLEVNRRFRDLPRCRILHPMSWPAYAAHTQSVRYAIGLAPLLPSALNEVRAHTKIFDITRCGAAGVYADRAPYSDVITHGTNGLLAGDRVETWVGAIESLASDAAYRQSLADGSRKLVERLAFHTDFPSGAGQDGPAVPVSRVEGEGL</sequence>
<dbReference type="EMBL" id="QYUK01000011">
    <property type="protein sequence ID" value="RJF89462.1"/>
    <property type="molecule type" value="Genomic_DNA"/>
</dbReference>
<reference evidence="2 3" key="1">
    <citation type="submission" date="2018-09" db="EMBL/GenBank/DDBJ databases">
        <authorList>
            <person name="Zhu H."/>
        </authorList>
    </citation>
    <scope>NUCLEOTIDE SEQUENCE [LARGE SCALE GENOMIC DNA]</scope>
    <source>
        <strain evidence="2 3">K1W22B-8</strain>
    </source>
</reference>
<evidence type="ECO:0000256" key="1">
    <source>
        <dbReference type="SAM" id="MobiDB-lite"/>
    </source>
</evidence>
<dbReference type="RefSeq" id="WP_119781368.1">
    <property type="nucleotide sequence ID" value="NZ_QYUK01000011.1"/>
</dbReference>
<keyword evidence="3" id="KW-1185">Reference proteome</keyword>
<dbReference type="Gene3D" id="3.40.50.2000">
    <property type="entry name" value="Glycogen Phosphorylase B"/>
    <property type="match status" value="1"/>
</dbReference>
<accession>A0A418WHN9</accession>
<gene>
    <name evidence="2" type="ORF">D3874_22870</name>
</gene>
<name>A0A418WHN9_9PROT</name>
<dbReference type="SUPFAM" id="SSF53756">
    <property type="entry name" value="UDP-Glycosyltransferase/glycogen phosphorylase"/>
    <property type="match status" value="1"/>
</dbReference>
<organism evidence="2 3">
    <name type="scientific">Oleomonas cavernae</name>
    <dbReference type="NCBI Taxonomy" id="2320859"/>
    <lineage>
        <taxon>Bacteria</taxon>
        <taxon>Pseudomonadati</taxon>
        <taxon>Pseudomonadota</taxon>
        <taxon>Alphaproteobacteria</taxon>
        <taxon>Acetobacterales</taxon>
        <taxon>Acetobacteraceae</taxon>
        <taxon>Oleomonas</taxon>
    </lineage>
</organism>
<dbReference type="OrthoDB" id="7593532at2"/>
<proteinExistence type="predicted"/>
<evidence type="ECO:0000313" key="2">
    <source>
        <dbReference type="EMBL" id="RJF89462.1"/>
    </source>
</evidence>